<organism evidence="2 3">
    <name type="scientific">Saprolegnia parasitica (strain CBS 223.65)</name>
    <dbReference type="NCBI Taxonomy" id="695850"/>
    <lineage>
        <taxon>Eukaryota</taxon>
        <taxon>Sar</taxon>
        <taxon>Stramenopiles</taxon>
        <taxon>Oomycota</taxon>
        <taxon>Saprolegniomycetes</taxon>
        <taxon>Saprolegniales</taxon>
        <taxon>Saprolegniaceae</taxon>
        <taxon>Saprolegnia</taxon>
    </lineage>
</organism>
<accession>A0A067CXZ9</accession>
<keyword evidence="1" id="KW-0472">Membrane</keyword>
<dbReference type="KEGG" id="spar:SPRG_01395"/>
<feature type="transmembrane region" description="Helical" evidence="1">
    <location>
        <begin position="12"/>
        <end position="34"/>
    </location>
</feature>
<proteinExistence type="predicted"/>
<feature type="transmembrane region" description="Helical" evidence="1">
    <location>
        <begin position="202"/>
        <end position="222"/>
    </location>
</feature>
<dbReference type="VEuPathDB" id="FungiDB:SPRG_01395"/>
<evidence type="ECO:0000313" key="2">
    <source>
        <dbReference type="EMBL" id="KDO34125.1"/>
    </source>
</evidence>
<keyword evidence="1" id="KW-1133">Transmembrane helix</keyword>
<dbReference type="AlphaFoldDB" id="A0A067CXZ9"/>
<feature type="transmembrane region" description="Helical" evidence="1">
    <location>
        <begin position="54"/>
        <end position="71"/>
    </location>
</feature>
<reference evidence="2 3" key="1">
    <citation type="journal article" date="2013" name="PLoS Genet.">
        <title>Distinctive expansion of potential virulence genes in the genome of the oomycete fish pathogen Saprolegnia parasitica.</title>
        <authorList>
            <person name="Jiang R.H."/>
            <person name="de Bruijn I."/>
            <person name="Haas B.J."/>
            <person name="Belmonte R."/>
            <person name="Lobach L."/>
            <person name="Christie J."/>
            <person name="van den Ackerveken G."/>
            <person name="Bottin A."/>
            <person name="Bulone V."/>
            <person name="Diaz-Moreno S.M."/>
            <person name="Dumas B."/>
            <person name="Fan L."/>
            <person name="Gaulin E."/>
            <person name="Govers F."/>
            <person name="Grenville-Briggs L.J."/>
            <person name="Horner N.R."/>
            <person name="Levin J.Z."/>
            <person name="Mammella M."/>
            <person name="Meijer H.J."/>
            <person name="Morris P."/>
            <person name="Nusbaum C."/>
            <person name="Oome S."/>
            <person name="Phillips A.J."/>
            <person name="van Rooyen D."/>
            <person name="Rzeszutek E."/>
            <person name="Saraiva M."/>
            <person name="Secombes C.J."/>
            <person name="Seidl M.F."/>
            <person name="Snel B."/>
            <person name="Stassen J.H."/>
            <person name="Sykes S."/>
            <person name="Tripathy S."/>
            <person name="van den Berg H."/>
            <person name="Vega-Arreguin J.C."/>
            <person name="Wawra S."/>
            <person name="Young S.K."/>
            <person name="Zeng Q."/>
            <person name="Dieguez-Uribeondo J."/>
            <person name="Russ C."/>
            <person name="Tyler B.M."/>
            <person name="van West P."/>
        </authorList>
    </citation>
    <scope>NUCLEOTIDE SEQUENCE [LARGE SCALE GENOMIC DNA]</scope>
    <source>
        <strain evidence="2 3">CBS 223.65</strain>
    </source>
</reference>
<name>A0A067CXZ9_SAPPC</name>
<evidence type="ECO:0000313" key="3">
    <source>
        <dbReference type="Proteomes" id="UP000030745"/>
    </source>
</evidence>
<dbReference type="EMBL" id="KK583191">
    <property type="protein sequence ID" value="KDO34125.1"/>
    <property type="molecule type" value="Genomic_DNA"/>
</dbReference>
<keyword evidence="1" id="KW-0812">Transmembrane</keyword>
<dbReference type="OMA" id="NISQIGA"/>
<evidence type="ECO:0000256" key="1">
    <source>
        <dbReference type="SAM" id="Phobius"/>
    </source>
</evidence>
<dbReference type="GeneID" id="24123988"/>
<protein>
    <submittedName>
        <fullName evidence="2">Uncharacterized protein</fullName>
    </submittedName>
</protein>
<keyword evidence="3" id="KW-1185">Reference proteome</keyword>
<gene>
    <name evidence="2" type="ORF">SPRG_01395</name>
</gene>
<sequence length="267" mass="29011">MPLQLSYVCASIVRYVTMVVPIAAIIVVGYVAVLRGALEPWNLFEINRVVGHTWIGRLLLVVRSATAFWLLNASRLKLARVGVGHVLQAPALSAFKIILASSELTTYAHLSTSSTWLSAMLLSLLLPQSSSASISRECVYLNMDAAPDCTSAIVAVGSLRHLLYGVAAALTSIASLLLDSTSYFMFDFTNWTQPRGKCCVDWASGFLAGLVSLHFGHTMYVFDIKNWRLSNQVRWRQSKPAAIADALVSSVNVDCLSHPIEAAPVSP</sequence>
<dbReference type="Proteomes" id="UP000030745">
    <property type="component" value="Unassembled WGS sequence"/>
</dbReference>
<dbReference type="OrthoDB" id="10609135at2759"/>
<dbReference type="RefSeq" id="XP_012195002.1">
    <property type="nucleotide sequence ID" value="XM_012339612.1"/>
</dbReference>
<feature type="transmembrane region" description="Helical" evidence="1">
    <location>
        <begin position="162"/>
        <end position="186"/>
    </location>
</feature>